<comment type="caution">
    <text evidence="1">The sequence shown here is derived from an EMBL/GenBank/DDBJ whole genome shotgun (WGS) entry which is preliminary data.</text>
</comment>
<reference evidence="1 2" key="1">
    <citation type="journal article" date="2020" name="ISME J.">
        <title>Uncovering the hidden diversity of litter-decomposition mechanisms in mushroom-forming fungi.</title>
        <authorList>
            <person name="Floudas D."/>
            <person name="Bentzer J."/>
            <person name="Ahren D."/>
            <person name="Johansson T."/>
            <person name="Persson P."/>
            <person name="Tunlid A."/>
        </authorList>
    </citation>
    <scope>NUCLEOTIDE SEQUENCE [LARGE SCALE GENOMIC DNA]</scope>
    <source>
        <strain evidence="1 2">CBS 291.85</strain>
    </source>
</reference>
<evidence type="ECO:0000313" key="1">
    <source>
        <dbReference type="EMBL" id="KAF5368821.1"/>
    </source>
</evidence>
<evidence type="ECO:0000313" key="2">
    <source>
        <dbReference type="Proteomes" id="UP000559256"/>
    </source>
</evidence>
<name>A0A8H5GPH3_9AGAR</name>
<keyword evidence="2" id="KW-1185">Reference proteome</keyword>
<gene>
    <name evidence="1" type="ORF">D9758_002965</name>
</gene>
<dbReference type="Proteomes" id="UP000559256">
    <property type="component" value="Unassembled WGS sequence"/>
</dbReference>
<dbReference type="AlphaFoldDB" id="A0A8H5GPH3"/>
<dbReference type="OrthoDB" id="3145912at2759"/>
<organism evidence="1 2">
    <name type="scientific">Tetrapyrgos nigripes</name>
    <dbReference type="NCBI Taxonomy" id="182062"/>
    <lineage>
        <taxon>Eukaryota</taxon>
        <taxon>Fungi</taxon>
        <taxon>Dikarya</taxon>
        <taxon>Basidiomycota</taxon>
        <taxon>Agaricomycotina</taxon>
        <taxon>Agaricomycetes</taxon>
        <taxon>Agaricomycetidae</taxon>
        <taxon>Agaricales</taxon>
        <taxon>Marasmiineae</taxon>
        <taxon>Marasmiaceae</taxon>
        <taxon>Tetrapyrgos</taxon>
    </lineage>
</organism>
<protein>
    <submittedName>
        <fullName evidence="1">Uncharacterized protein</fullName>
    </submittedName>
</protein>
<accession>A0A8H5GPH3</accession>
<proteinExistence type="predicted"/>
<sequence length="276" mass="31596">MEFPYELEYEIVQFAVRNHPTTAPALQLVAHRVKQWVDSILHEYVVLDDCKNEGTTAQVRKLGQVYASTLTAETAKYTSSLCLTYHHKLRDEELSNMALCKRVYRLACWVEQSRYPTITSTIAQMPLQMLSIELTHFMTLPKTSAFWLSRLTHLELIFWTHEEPPKLEPLDFLPSVTHVCLNWGSPDFPTSVETVLETCSTLKTLIITRMSGTWDRLQEFQSRRDAEHVDIIVMSTLKGLQDWKPGGQSIWEHAEEVIAAKNRSATGQKVIDATAC</sequence>
<dbReference type="EMBL" id="JAACJM010000014">
    <property type="protein sequence ID" value="KAF5368821.1"/>
    <property type="molecule type" value="Genomic_DNA"/>
</dbReference>